<dbReference type="STRING" id="1121925.SAMN02746011_01145"/>
<keyword evidence="5 7" id="KW-1133">Transmembrane helix</keyword>
<evidence type="ECO:0000256" key="3">
    <source>
        <dbReference type="ARBA" id="ARBA00022475"/>
    </source>
</evidence>
<evidence type="ECO:0000259" key="8">
    <source>
        <dbReference type="PROSITE" id="PS50928"/>
    </source>
</evidence>
<keyword evidence="2 7" id="KW-0813">Transport</keyword>
<keyword evidence="3" id="KW-1003">Cell membrane</keyword>
<accession>A0A1T4LMF9</accession>
<evidence type="ECO:0000256" key="1">
    <source>
        <dbReference type="ARBA" id="ARBA00004651"/>
    </source>
</evidence>
<dbReference type="EMBL" id="FUWO01000008">
    <property type="protein sequence ID" value="SJZ55930.1"/>
    <property type="molecule type" value="Genomic_DNA"/>
</dbReference>
<feature type="transmembrane region" description="Helical" evidence="7">
    <location>
        <begin position="105"/>
        <end position="124"/>
    </location>
</feature>
<evidence type="ECO:0000256" key="5">
    <source>
        <dbReference type="ARBA" id="ARBA00022989"/>
    </source>
</evidence>
<sequence>MNHQKSNQILLPVLTWGILLFIWLIYSLFSAEQMVMIPSIKEVWQSFLDIVNNGYGTHSFIFHLRSSFVRLFLALFFGVVTGVPLGFISGYVPIIRGVVDSLIQFYRPIPPLAYYPLLIIWMGIGDRSKIFLLYLAAFAPIYIACVSAIGKIRHDYLLTGQSLGANKIRILKKIIWPATLPEVFTGFRTAFGFAYSTLVAAEMTASTSGIGWMVMDASRYLKSDVMFVGIIIMGLTGVLIDLAILFCERHLVFWKGRV</sequence>
<dbReference type="GO" id="GO:0005886">
    <property type="term" value="C:plasma membrane"/>
    <property type="evidence" value="ECO:0007669"/>
    <property type="project" value="UniProtKB-SubCell"/>
</dbReference>
<dbReference type="CDD" id="cd06261">
    <property type="entry name" value="TM_PBP2"/>
    <property type="match status" value="1"/>
</dbReference>
<gene>
    <name evidence="9" type="ORF">SAMN02746011_01145</name>
</gene>
<reference evidence="10" key="1">
    <citation type="submission" date="2017-02" db="EMBL/GenBank/DDBJ databases">
        <authorList>
            <person name="Varghese N."/>
            <person name="Submissions S."/>
        </authorList>
    </citation>
    <scope>NUCLEOTIDE SEQUENCE [LARGE SCALE GENOMIC DNA]</scope>
    <source>
        <strain evidence="10">DSM 15739</strain>
    </source>
</reference>
<dbReference type="SUPFAM" id="SSF161098">
    <property type="entry name" value="MetI-like"/>
    <property type="match status" value="1"/>
</dbReference>
<keyword evidence="4 7" id="KW-0812">Transmembrane</keyword>
<evidence type="ECO:0000256" key="2">
    <source>
        <dbReference type="ARBA" id="ARBA00022448"/>
    </source>
</evidence>
<evidence type="ECO:0000313" key="9">
    <source>
        <dbReference type="EMBL" id="SJZ55930.1"/>
    </source>
</evidence>
<dbReference type="GO" id="GO:0010438">
    <property type="term" value="P:cellular response to sulfur starvation"/>
    <property type="evidence" value="ECO:0007669"/>
    <property type="project" value="TreeGrafter"/>
</dbReference>
<dbReference type="PROSITE" id="PS50928">
    <property type="entry name" value="ABC_TM1"/>
    <property type="match status" value="1"/>
</dbReference>
<dbReference type="AlphaFoldDB" id="A0A1T4LMF9"/>
<proteinExistence type="inferred from homology"/>
<evidence type="ECO:0000256" key="4">
    <source>
        <dbReference type="ARBA" id="ARBA00022692"/>
    </source>
</evidence>
<dbReference type="Gene3D" id="1.10.3720.10">
    <property type="entry name" value="MetI-like"/>
    <property type="match status" value="1"/>
</dbReference>
<feature type="transmembrane region" description="Helical" evidence="7">
    <location>
        <begin position="130"/>
        <end position="149"/>
    </location>
</feature>
<dbReference type="PANTHER" id="PTHR30151">
    <property type="entry name" value="ALKANE SULFONATE ABC TRANSPORTER-RELATED, MEMBRANE SUBUNIT"/>
    <property type="match status" value="1"/>
</dbReference>
<feature type="transmembrane region" description="Helical" evidence="7">
    <location>
        <begin position="193"/>
        <end position="214"/>
    </location>
</feature>
<evidence type="ECO:0000313" key="10">
    <source>
        <dbReference type="Proteomes" id="UP000189941"/>
    </source>
</evidence>
<feature type="transmembrane region" description="Helical" evidence="7">
    <location>
        <begin position="71"/>
        <end position="93"/>
    </location>
</feature>
<keyword evidence="6 7" id="KW-0472">Membrane</keyword>
<dbReference type="OrthoDB" id="9804353at2"/>
<dbReference type="RefSeq" id="WP_078755896.1">
    <property type="nucleotide sequence ID" value="NZ_FUWO01000008.1"/>
</dbReference>
<dbReference type="Proteomes" id="UP000189941">
    <property type="component" value="Unassembled WGS sequence"/>
</dbReference>
<comment type="similarity">
    <text evidence="7">Belongs to the binding-protein-dependent transport system permease family.</text>
</comment>
<feature type="domain" description="ABC transmembrane type-1" evidence="8">
    <location>
        <begin position="64"/>
        <end position="244"/>
    </location>
</feature>
<evidence type="ECO:0000256" key="6">
    <source>
        <dbReference type="ARBA" id="ARBA00023136"/>
    </source>
</evidence>
<dbReference type="FunFam" id="1.10.3720.10:FF:000003">
    <property type="entry name" value="Aliphatic sulfonate ABC transporter permease"/>
    <property type="match status" value="1"/>
</dbReference>
<dbReference type="Pfam" id="PF00528">
    <property type="entry name" value="BPD_transp_1"/>
    <property type="match status" value="1"/>
</dbReference>
<protein>
    <submittedName>
        <fullName evidence="9">Taurine transport system permease protein</fullName>
    </submittedName>
</protein>
<feature type="transmembrane region" description="Helical" evidence="7">
    <location>
        <begin position="226"/>
        <end position="247"/>
    </location>
</feature>
<keyword evidence="10" id="KW-1185">Reference proteome</keyword>
<feature type="transmembrane region" description="Helical" evidence="7">
    <location>
        <begin position="9"/>
        <end position="29"/>
    </location>
</feature>
<dbReference type="PANTHER" id="PTHR30151:SF25">
    <property type="entry name" value="TAURINE TRANSPORT SYSTEM PERMEASE PROTEIN TAUC"/>
    <property type="match status" value="1"/>
</dbReference>
<evidence type="ECO:0000256" key="7">
    <source>
        <dbReference type="RuleBase" id="RU363032"/>
    </source>
</evidence>
<comment type="subcellular location">
    <subcellularLocation>
        <location evidence="1 7">Cell membrane</location>
        <topology evidence="1 7">Multi-pass membrane protein</topology>
    </subcellularLocation>
</comment>
<name>A0A1T4LMF9_9LACT</name>
<dbReference type="GO" id="GO:0042918">
    <property type="term" value="P:alkanesulfonate transmembrane transport"/>
    <property type="evidence" value="ECO:0007669"/>
    <property type="project" value="UniProtKB-ARBA"/>
</dbReference>
<dbReference type="InterPro" id="IPR000515">
    <property type="entry name" value="MetI-like"/>
</dbReference>
<dbReference type="InterPro" id="IPR035906">
    <property type="entry name" value="MetI-like_sf"/>
</dbReference>
<organism evidence="9 10">
    <name type="scientific">Globicatella sulfidifaciens DSM 15739</name>
    <dbReference type="NCBI Taxonomy" id="1121925"/>
    <lineage>
        <taxon>Bacteria</taxon>
        <taxon>Bacillati</taxon>
        <taxon>Bacillota</taxon>
        <taxon>Bacilli</taxon>
        <taxon>Lactobacillales</taxon>
        <taxon>Aerococcaceae</taxon>
        <taxon>Globicatella</taxon>
    </lineage>
</organism>